<reference evidence="1 2" key="1">
    <citation type="submission" date="2015-07" db="EMBL/GenBank/DDBJ databases">
        <title>The genome of Habropoda laboriosa.</title>
        <authorList>
            <person name="Pan H."/>
            <person name="Kapheim K."/>
        </authorList>
    </citation>
    <scope>NUCLEOTIDE SEQUENCE [LARGE SCALE GENOMIC DNA]</scope>
    <source>
        <strain evidence="1">0110345459</strain>
    </source>
</reference>
<organism evidence="1 2">
    <name type="scientific">Habropoda laboriosa</name>
    <dbReference type="NCBI Taxonomy" id="597456"/>
    <lineage>
        <taxon>Eukaryota</taxon>
        <taxon>Metazoa</taxon>
        <taxon>Ecdysozoa</taxon>
        <taxon>Arthropoda</taxon>
        <taxon>Hexapoda</taxon>
        <taxon>Insecta</taxon>
        <taxon>Pterygota</taxon>
        <taxon>Neoptera</taxon>
        <taxon>Endopterygota</taxon>
        <taxon>Hymenoptera</taxon>
        <taxon>Apocrita</taxon>
        <taxon>Aculeata</taxon>
        <taxon>Apoidea</taxon>
        <taxon>Anthophila</taxon>
        <taxon>Apidae</taxon>
        <taxon>Habropoda</taxon>
    </lineage>
</organism>
<gene>
    <name evidence="1" type="ORF">WH47_10361</name>
</gene>
<sequence>MEKWVGGVLFFSLSEGKTAEGGRVEVSGLGLKVGLRRGQGTLGRFLASS</sequence>
<proteinExistence type="predicted"/>
<dbReference type="EMBL" id="KQ414621">
    <property type="protein sequence ID" value="KOC67586.1"/>
    <property type="molecule type" value="Genomic_DNA"/>
</dbReference>
<keyword evidence="2" id="KW-1185">Reference proteome</keyword>
<accession>A0A0L7RA04</accession>
<name>A0A0L7RA04_9HYME</name>
<evidence type="ECO:0000313" key="2">
    <source>
        <dbReference type="Proteomes" id="UP000053825"/>
    </source>
</evidence>
<dbReference type="Proteomes" id="UP000053825">
    <property type="component" value="Unassembled WGS sequence"/>
</dbReference>
<protein>
    <submittedName>
        <fullName evidence="1">Uncharacterized protein</fullName>
    </submittedName>
</protein>
<evidence type="ECO:0000313" key="1">
    <source>
        <dbReference type="EMBL" id="KOC67586.1"/>
    </source>
</evidence>
<dbReference type="AlphaFoldDB" id="A0A0L7RA04"/>